<evidence type="ECO:0000313" key="5">
    <source>
        <dbReference type="Proteomes" id="UP001061298"/>
    </source>
</evidence>
<keyword evidence="1" id="KW-0560">Oxidoreductase</keyword>
<dbReference type="InterPro" id="IPR036291">
    <property type="entry name" value="NAD(P)-bd_dom_sf"/>
</dbReference>
<feature type="domain" description="D-isomer specific 2-hydroxyacid dehydrogenase NAD-binding" evidence="3">
    <location>
        <begin position="128"/>
        <end position="306"/>
    </location>
</feature>
<dbReference type="PANTHER" id="PTHR10996:SF178">
    <property type="entry name" value="2-HYDROXYACID DEHYDROGENASE YGL185C-RELATED"/>
    <property type="match status" value="1"/>
</dbReference>
<reference evidence="4" key="1">
    <citation type="submission" date="2022-10" db="EMBL/GenBank/DDBJ databases">
        <authorList>
            <person name="Mo P."/>
        </authorList>
    </citation>
    <scope>NUCLEOTIDE SEQUENCE</scope>
    <source>
        <strain evidence="4">HUAS 13-4</strain>
    </source>
</reference>
<dbReference type="InterPro" id="IPR050223">
    <property type="entry name" value="D-isomer_2-hydroxyacid_DH"/>
</dbReference>
<evidence type="ECO:0000259" key="3">
    <source>
        <dbReference type="Pfam" id="PF02826"/>
    </source>
</evidence>
<dbReference type="SUPFAM" id="SSF51735">
    <property type="entry name" value="NAD(P)-binding Rossmann-fold domains"/>
    <property type="match status" value="1"/>
</dbReference>
<keyword evidence="2" id="KW-0520">NAD</keyword>
<accession>A0ABY6EDF2</accession>
<keyword evidence="5" id="KW-1185">Reference proteome</keyword>
<sequence length="350" mass="37512">MTLQPRRRATSDIRCTLAMSPPGLADHLFPDAVRRRLEGAVKVSPQILTEFTSPSSRAELADTDVLLTGWGCPPLDADALACAPRLAAVVSAAGSALPPLHADPVLAKRLRFANAGAANAVPVAEYSVAMILLAGKRIFESARLYRERRDFIDREAAFPDAGNYRRTVGLIGASRIGRLVIERLRQSTDLRIVVADPYLSVEEAALLGVHVVGVPELMRSVDVVSVHAPLLPETRGMITAELLALLPDGATVINSARGALIDQDALLAELAAGRLNAILDVTHPEVLPADHPFYDLDNVFLTPHMAGSVGNELRRMGEHVVDEVIRFARGEDFANPEHPQSAGAPIPAAE</sequence>
<name>A0ABY6EDF2_9ACTN</name>
<evidence type="ECO:0000313" key="4">
    <source>
        <dbReference type="EMBL" id="UXY24197.1"/>
    </source>
</evidence>
<dbReference type="PANTHER" id="PTHR10996">
    <property type="entry name" value="2-HYDROXYACID DEHYDROGENASE-RELATED"/>
    <property type="match status" value="1"/>
</dbReference>
<evidence type="ECO:0000256" key="1">
    <source>
        <dbReference type="ARBA" id="ARBA00023002"/>
    </source>
</evidence>
<proteinExistence type="predicted"/>
<dbReference type="EMBL" id="CP106793">
    <property type="protein sequence ID" value="UXY24197.1"/>
    <property type="molecule type" value="Genomic_DNA"/>
</dbReference>
<dbReference type="RefSeq" id="WP_263234433.1">
    <property type="nucleotide sequence ID" value="NZ_CP106793.1"/>
</dbReference>
<dbReference type="Gene3D" id="3.40.50.720">
    <property type="entry name" value="NAD(P)-binding Rossmann-like Domain"/>
    <property type="match status" value="2"/>
</dbReference>
<gene>
    <name evidence="4" type="ORF">N8I84_40120</name>
</gene>
<dbReference type="CDD" id="cd12167">
    <property type="entry name" value="2-Hacid_dh_8"/>
    <property type="match status" value="1"/>
</dbReference>
<dbReference type="Pfam" id="PF02826">
    <property type="entry name" value="2-Hacid_dh_C"/>
    <property type="match status" value="1"/>
</dbReference>
<dbReference type="Proteomes" id="UP001061298">
    <property type="component" value="Chromosome"/>
</dbReference>
<dbReference type="SUPFAM" id="SSF52283">
    <property type="entry name" value="Formate/glycerate dehydrogenase catalytic domain-like"/>
    <property type="match status" value="1"/>
</dbReference>
<evidence type="ECO:0000256" key="2">
    <source>
        <dbReference type="ARBA" id="ARBA00023027"/>
    </source>
</evidence>
<dbReference type="InterPro" id="IPR006140">
    <property type="entry name" value="D-isomer_DH_NAD-bd"/>
</dbReference>
<protein>
    <submittedName>
        <fullName evidence="4">Hydroxyacid dehydrogenase</fullName>
    </submittedName>
</protein>
<organism evidence="4 5">
    <name type="scientific">Streptomyces cynarae</name>
    <dbReference type="NCBI Taxonomy" id="2981134"/>
    <lineage>
        <taxon>Bacteria</taxon>
        <taxon>Bacillati</taxon>
        <taxon>Actinomycetota</taxon>
        <taxon>Actinomycetes</taxon>
        <taxon>Kitasatosporales</taxon>
        <taxon>Streptomycetaceae</taxon>
        <taxon>Streptomyces</taxon>
    </lineage>
</organism>